<dbReference type="Pfam" id="PF03461">
    <property type="entry name" value="TRCF"/>
    <property type="match status" value="1"/>
</dbReference>
<dbReference type="InterPro" id="IPR037235">
    <property type="entry name" value="TRCF-like_C_D7"/>
</dbReference>
<feature type="domain" description="Transcription-repair-coupling factor C-terminal" evidence="1">
    <location>
        <begin position="1"/>
        <end position="84"/>
    </location>
</feature>
<organism evidence="2 3">
    <name type="scientific">Candidatus Sherwoodlollariibacterium unditelluris</name>
    <dbReference type="NCBI Taxonomy" id="1974757"/>
    <lineage>
        <taxon>Bacteria</taxon>
        <taxon>Pseudomonadati</taxon>
        <taxon>Candidatus Omnitrophota</taxon>
        <taxon>Candidatus Sherwoodlollariibacterium</taxon>
    </lineage>
</organism>
<name>A0A2G9YIX6_9BACT</name>
<evidence type="ECO:0000259" key="1">
    <source>
        <dbReference type="SMART" id="SM00982"/>
    </source>
</evidence>
<sequence length="146" mass="17151">MSKRSTRFKIYQELSSVNNIVKFHKIRKGLEKKYKKIPPTFSNLLQITKLRVLCQKADISDLKSSFVFLPDGTKKERIIIKFAKKPKPVKIYNLLDKNPAWIIDMEQNQAKIDREELGRKWAQGLEEEIKILGSTKLKVQSEKQYE</sequence>
<comment type="caution">
    <text evidence="2">The sequence shown here is derived from an EMBL/GenBank/DDBJ whole genome shotgun (WGS) entry which is preliminary data.</text>
</comment>
<evidence type="ECO:0000313" key="3">
    <source>
        <dbReference type="Proteomes" id="UP000231292"/>
    </source>
</evidence>
<dbReference type="SUPFAM" id="SSF143517">
    <property type="entry name" value="TRCF domain-like"/>
    <property type="match status" value="1"/>
</dbReference>
<dbReference type="InterPro" id="IPR005118">
    <property type="entry name" value="TRCF_C"/>
</dbReference>
<proteinExistence type="predicted"/>
<accession>A0A2G9YIX6</accession>
<evidence type="ECO:0000313" key="2">
    <source>
        <dbReference type="EMBL" id="PIP19122.1"/>
    </source>
</evidence>
<protein>
    <recommendedName>
        <fullName evidence="1">Transcription-repair-coupling factor C-terminal domain-containing protein</fullName>
    </recommendedName>
</protein>
<dbReference type="AlphaFoldDB" id="A0A2G9YIX6"/>
<dbReference type="SMART" id="SM00982">
    <property type="entry name" value="TRCF"/>
    <property type="match status" value="1"/>
</dbReference>
<dbReference type="Gene3D" id="3.90.1150.50">
    <property type="entry name" value="Transcription-repair-coupling factor, D7 domain"/>
    <property type="match status" value="1"/>
</dbReference>
<dbReference type="GO" id="GO:0006281">
    <property type="term" value="P:DNA repair"/>
    <property type="evidence" value="ECO:0007669"/>
    <property type="project" value="InterPro"/>
</dbReference>
<dbReference type="EMBL" id="PCRK01000114">
    <property type="protein sequence ID" value="PIP19122.1"/>
    <property type="molecule type" value="Genomic_DNA"/>
</dbReference>
<reference evidence="2 3" key="1">
    <citation type="submission" date="2017-09" db="EMBL/GenBank/DDBJ databases">
        <title>Depth-based differentiation of microbial function through sediment-hosted aquifers and enrichment of novel symbionts in the deep terrestrial subsurface.</title>
        <authorList>
            <person name="Probst A.J."/>
            <person name="Ladd B."/>
            <person name="Jarett J.K."/>
            <person name="Geller-Mcgrath D.E."/>
            <person name="Sieber C.M."/>
            <person name="Emerson J.B."/>
            <person name="Anantharaman K."/>
            <person name="Thomas B.C."/>
            <person name="Malmstrom R."/>
            <person name="Stieglmeier M."/>
            <person name="Klingl A."/>
            <person name="Woyke T."/>
            <person name="Ryan C.M."/>
            <person name="Banfield J.F."/>
        </authorList>
    </citation>
    <scope>NUCLEOTIDE SEQUENCE [LARGE SCALE GENOMIC DNA]</scope>
    <source>
        <strain evidence="2">CG23_combo_of_CG06-09_8_20_14_all_41_10</strain>
    </source>
</reference>
<gene>
    <name evidence="2" type="ORF">COX41_04640</name>
</gene>
<dbReference type="Proteomes" id="UP000231292">
    <property type="component" value="Unassembled WGS sequence"/>
</dbReference>